<dbReference type="Gene3D" id="1.10.530.10">
    <property type="match status" value="1"/>
</dbReference>
<dbReference type="PROSITE" id="PS51348">
    <property type="entry name" value="GLYCOSYL_HYDROL_F22_2"/>
    <property type="match status" value="1"/>
</dbReference>
<dbReference type="SMART" id="SM00263">
    <property type="entry name" value="LYZ1"/>
    <property type="match status" value="1"/>
</dbReference>
<dbReference type="InterPro" id="IPR001916">
    <property type="entry name" value="Glyco_hydro_22"/>
</dbReference>
<name>A0A7R9GFG9_9CRUS</name>
<evidence type="ECO:0000313" key="9">
    <source>
        <dbReference type="Proteomes" id="UP000678499"/>
    </source>
</evidence>
<dbReference type="FunFam" id="1.10.530.10:FF:000001">
    <property type="entry name" value="Lysozyme C"/>
    <property type="match status" value="1"/>
</dbReference>
<reference evidence="8" key="1">
    <citation type="submission" date="2020-11" db="EMBL/GenBank/DDBJ databases">
        <authorList>
            <person name="Tran Van P."/>
        </authorList>
    </citation>
    <scope>NUCLEOTIDE SEQUENCE</scope>
</reference>
<feature type="region of interest" description="Disordered" evidence="6">
    <location>
        <begin position="443"/>
        <end position="482"/>
    </location>
</feature>
<accession>A0A7R9GFG9</accession>
<dbReference type="EMBL" id="OA883354">
    <property type="protein sequence ID" value="CAD7278683.1"/>
    <property type="molecule type" value="Genomic_DNA"/>
</dbReference>
<dbReference type="Pfam" id="PF00062">
    <property type="entry name" value="Lys"/>
    <property type="match status" value="1"/>
</dbReference>
<dbReference type="InterPro" id="IPR018936">
    <property type="entry name" value="PI3/4_kinase_CS"/>
</dbReference>
<dbReference type="InterPro" id="IPR023346">
    <property type="entry name" value="Lysozyme-like_dom_sf"/>
</dbReference>
<evidence type="ECO:0000256" key="5">
    <source>
        <dbReference type="RuleBase" id="RU004440"/>
    </source>
</evidence>
<evidence type="ECO:0000256" key="1">
    <source>
        <dbReference type="ARBA" id="ARBA00010859"/>
    </source>
</evidence>
<dbReference type="Proteomes" id="UP000678499">
    <property type="component" value="Unassembled WGS sequence"/>
</dbReference>
<dbReference type="InterPro" id="IPR011009">
    <property type="entry name" value="Kinase-like_dom_sf"/>
</dbReference>
<evidence type="ECO:0000256" key="2">
    <source>
        <dbReference type="ARBA" id="ARBA00022679"/>
    </source>
</evidence>
<comment type="similarity">
    <text evidence="1 5">Belongs to the glycosyl hydrolase 22 family.</text>
</comment>
<keyword evidence="9" id="KW-1185">Reference proteome</keyword>
<keyword evidence="2" id="KW-0808">Transferase</keyword>
<dbReference type="SUPFAM" id="SSF53955">
    <property type="entry name" value="Lysozyme-like"/>
    <property type="match status" value="1"/>
</dbReference>
<dbReference type="SUPFAM" id="SSF56112">
    <property type="entry name" value="Protein kinase-like (PK-like)"/>
    <property type="match status" value="1"/>
</dbReference>
<dbReference type="GO" id="GO:0004674">
    <property type="term" value="F:protein serine/threonine kinase activity"/>
    <property type="evidence" value="ECO:0007669"/>
    <property type="project" value="InterPro"/>
</dbReference>
<dbReference type="Gene3D" id="3.30.1010.10">
    <property type="entry name" value="Phosphatidylinositol 3-kinase Catalytic Subunit, Chain A, domain 4"/>
    <property type="match status" value="1"/>
</dbReference>
<dbReference type="OrthoDB" id="381190at2759"/>
<feature type="compositionally biased region" description="Basic and acidic residues" evidence="6">
    <location>
        <begin position="49"/>
        <end position="58"/>
    </location>
</feature>
<dbReference type="Pfam" id="PF00454">
    <property type="entry name" value="PI3_PI4_kinase"/>
    <property type="match status" value="1"/>
</dbReference>
<dbReference type="InterPro" id="IPR038980">
    <property type="entry name" value="ATM_plant"/>
</dbReference>
<dbReference type="PROSITE" id="PS00128">
    <property type="entry name" value="GLYCOSYL_HYDROL_F22_1"/>
    <property type="match status" value="1"/>
</dbReference>
<dbReference type="PROSITE" id="PS50290">
    <property type="entry name" value="PI3_4_KINASE_3"/>
    <property type="match status" value="1"/>
</dbReference>
<dbReference type="PANTHER" id="PTHR37079">
    <property type="entry name" value="SERINE/THREONINE-PROTEIN KINASE ATM"/>
    <property type="match status" value="1"/>
</dbReference>
<evidence type="ECO:0000259" key="7">
    <source>
        <dbReference type="PROSITE" id="PS50290"/>
    </source>
</evidence>
<evidence type="ECO:0000313" key="8">
    <source>
        <dbReference type="EMBL" id="CAD7278683.1"/>
    </source>
</evidence>
<keyword evidence="3" id="KW-0418">Kinase</keyword>
<dbReference type="InterPro" id="IPR019799">
    <property type="entry name" value="Glyco_hydro_22_CS"/>
</dbReference>
<feature type="domain" description="PI3K/PI4K catalytic" evidence="7">
    <location>
        <begin position="147"/>
        <end position="473"/>
    </location>
</feature>
<dbReference type="InterPro" id="IPR044107">
    <property type="entry name" value="PIKKc_ATM"/>
</dbReference>
<organism evidence="8">
    <name type="scientific">Notodromas monacha</name>
    <dbReference type="NCBI Taxonomy" id="399045"/>
    <lineage>
        <taxon>Eukaryota</taxon>
        <taxon>Metazoa</taxon>
        <taxon>Ecdysozoa</taxon>
        <taxon>Arthropoda</taxon>
        <taxon>Crustacea</taxon>
        <taxon>Oligostraca</taxon>
        <taxon>Ostracoda</taxon>
        <taxon>Podocopa</taxon>
        <taxon>Podocopida</taxon>
        <taxon>Cypridocopina</taxon>
        <taxon>Cypridoidea</taxon>
        <taxon>Cyprididae</taxon>
        <taxon>Notodromas</taxon>
    </lineage>
</organism>
<evidence type="ECO:0000256" key="4">
    <source>
        <dbReference type="ARBA" id="ARBA00023157"/>
    </source>
</evidence>
<dbReference type="PANTHER" id="PTHR37079:SF4">
    <property type="entry name" value="SERINE_THREONINE-PROTEIN KINASE ATM"/>
    <property type="match status" value="1"/>
</dbReference>
<dbReference type="PRINTS" id="PR00135">
    <property type="entry name" value="LYZLACT"/>
</dbReference>
<dbReference type="PROSITE" id="PS00916">
    <property type="entry name" value="PI3_4_KINASE_2"/>
    <property type="match status" value="1"/>
</dbReference>
<dbReference type="SMART" id="SM00146">
    <property type="entry name" value="PI3Kc"/>
    <property type="match status" value="1"/>
</dbReference>
<dbReference type="InterPro" id="IPR036940">
    <property type="entry name" value="PI3/4_kinase_cat_sf"/>
</dbReference>
<sequence>MRSMSERCAKEHPFHVLPTIVALANASSASDNLDTLSGRTRDSVSSVPEKAKSDSEERGRIAGANQLLAELRASDRIKTHVDELLDLSRRLMQLSLYKSSDKNNLEIPPSFLLDQPYASVAVLTNHIPVSRSRKRLSTRDVPTVARYEGSFAFVGGINAPKKILCRGSDGRVYVQLLKGNDDMRQDAVMQQVFNVVNALFAESENQEITRLRLRTYKVVPLSPKGGVLEWCSNAEPISLFLVGWNLGEGAHTRLRPQDASARDCRKDILDVAKKSFEERHLVFMEVCRKIQPVFRYFFFENFRNPGKWFERRQAYTKSVAVSSIVGYILGLGDRHVNNILIDKRTAEVVHIDFGIAFDKGQTLPTPETVPFRLTRDIIDGMGALGVSGTFTKSCERVMQSLRDAAGEVILTVLEVFLWDPLYDWDVSEEKLMMVQSEDAASLHTLERSKGRKSGINAPSTKQDLNRAAKDKLSKEKGRKNEMASRALATVREKLQGIVDGHPLSVPGQTAYLIQQARDSGNLSRLGEAKEFERCELARTLRYTFGFDRETLGDWVCLVRWESSFDTSKKGGPNSNGSFDHGLFQINDGYWCYPPPEYADCNIACDDLRDDDITDDIDCVRIIFNRHGFIAWHGWENFCNGTDVENDWVADCNVD</sequence>
<dbReference type="AlphaFoldDB" id="A0A7R9GFG9"/>
<evidence type="ECO:0000256" key="6">
    <source>
        <dbReference type="SAM" id="MobiDB-lite"/>
    </source>
</evidence>
<evidence type="ECO:0000256" key="3">
    <source>
        <dbReference type="ARBA" id="ARBA00022777"/>
    </source>
</evidence>
<dbReference type="InterPro" id="IPR000403">
    <property type="entry name" value="PI3/4_kinase_cat_dom"/>
</dbReference>
<keyword evidence="4" id="KW-1015">Disulfide bond</keyword>
<feature type="compositionally biased region" description="Basic and acidic residues" evidence="6">
    <location>
        <begin position="463"/>
        <end position="482"/>
    </location>
</feature>
<proteinExistence type="inferred from homology"/>
<dbReference type="CDD" id="cd16899">
    <property type="entry name" value="LYZ_C_invert"/>
    <property type="match status" value="1"/>
</dbReference>
<dbReference type="GO" id="GO:0006281">
    <property type="term" value="P:DNA repair"/>
    <property type="evidence" value="ECO:0007669"/>
    <property type="project" value="InterPro"/>
</dbReference>
<dbReference type="CDD" id="cd05171">
    <property type="entry name" value="PIKKc_ATM"/>
    <property type="match status" value="1"/>
</dbReference>
<feature type="region of interest" description="Disordered" evidence="6">
    <location>
        <begin position="31"/>
        <end position="58"/>
    </location>
</feature>
<protein>
    <recommendedName>
        <fullName evidence="7">PI3K/PI4K catalytic domain-containing protein</fullName>
    </recommendedName>
</protein>
<dbReference type="Gene3D" id="1.10.1070.11">
    <property type="entry name" value="Phosphatidylinositol 3-/4-kinase, catalytic domain"/>
    <property type="match status" value="1"/>
</dbReference>
<feature type="compositionally biased region" description="Polar residues" evidence="6">
    <location>
        <begin position="35"/>
        <end position="46"/>
    </location>
</feature>
<dbReference type="EMBL" id="CAJPEX010001317">
    <property type="protein sequence ID" value="CAG0918835.1"/>
    <property type="molecule type" value="Genomic_DNA"/>
</dbReference>
<dbReference type="PROSITE" id="PS00915">
    <property type="entry name" value="PI3_4_KINASE_1"/>
    <property type="match status" value="1"/>
</dbReference>
<gene>
    <name evidence="8" type="ORF">NMOB1V02_LOCUS6381</name>
</gene>